<dbReference type="Proteomes" id="UP001324993">
    <property type="component" value="Chromosome"/>
</dbReference>
<name>A0ABZ0RJV1_9BACT</name>
<evidence type="ECO:0000256" key="1">
    <source>
        <dbReference type="SAM" id="Phobius"/>
    </source>
</evidence>
<feature type="transmembrane region" description="Helical" evidence="1">
    <location>
        <begin position="12"/>
        <end position="31"/>
    </location>
</feature>
<gene>
    <name evidence="2" type="ORF">SH580_17705</name>
</gene>
<keyword evidence="1" id="KW-1133">Transmembrane helix</keyword>
<protein>
    <recommendedName>
        <fullName evidence="4">YtkA-like domain-containing protein</fullName>
    </recommendedName>
</protein>
<keyword evidence="3" id="KW-1185">Reference proteome</keyword>
<accession>A0ABZ0RJV1</accession>
<keyword evidence="1" id="KW-0812">Transmembrane</keyword>
<reference evidence="2 3" key="1">
    <citation type="submission" date="2023-11" db="EMBL/GenBank/DDBJ databases">
        <title>Coraliomargarita sp. nov., isolated from marine algae.</title>
        <authorList>
            <person name="Lee J.K."/>
            <person name="Baek J.H."/>
            <person name="Kim J.M."/>
            <person name="Choi D.G."/>
            <person name="Jeon C.O."/>
        </authorList>
    </citation>
    <scope>NUCLEOTIDE SEQUENCE [LARGE SCALE GENOMIC DNA]</scope>
    <source>
        <strain evidence="2 3">J2-16</strain>
    </source>
</reference>
<dbReference type="RefSeq" id="WP_319832153.1">
    <property type="nucleotide sequence ID" value="NZ_CP138858.1"/>
</dbReference>
<evidence type="ECO:0000313" key="3">
    <source>
        <dbReference type="Proteomes" id="UP001324993"/>
    </source>
</evidence>
<evidence type="ECO:0000313" key="2">
    <source>
        <dbReference type="EMBL" id="WPJ95260.1"/>
    </source>
</evidence>
<organism evidence="2 3">
    <name type="scientific">Coraliomargarita algicola</name>
    <dbReference type="NCBI Taxonomy" id="3092156"/>
    <lineage>
        <taxon>Bacteria</taxon>
        <taxon>Pseudomonadati</taxon>
        <taxon>Verrucomicrobiota</taxon>
        <taxon>Opitutia</taxon>
        <taxon>Puniceicoccales</taxon>
        <taxon>Coraliomargaritaceae</taxon>
        <taxon>Coraliomargarita</taxon>
    </lineage>
</organism>
<evidence type="ECO:0008006" key="4">
    <source>
        <dbReference type="Google" id="ProtNLM"/>
    </source>
</evidence>
<sequence>MPDSSSKPLSQATWLSIGLLSLIFFGAYFVLRALPAAQCGFLHYEEIVNADGEIELCATNHAGFIDLTRFSYPIVAEVKSDEPLVPGVKSTIDLSLETAGGTGIAPHELAVTHTKKMHVMVIDPSLEDYHHVHPSADGLSGSYQFDFTPTRTGKYRVFTEIVPLRSRSQAIALSEIEVPGAAHRPEFVRSTESLVDGVRFELLGAPERLKTGRDYRFELKIADIEGGSIALETVMGAKGHMVAFDGEGRGFAHMHPMDSVASARTAGFGGTEAAGTELAFLFNVPNAGWYRLFAQIQVQGEPVFGRFDLKVE</sequence>
<proteinExistence type="predicted"/>
<keyword evidence="1" id="KW-0472">Membrane</keyword>
<dbReference type="EMBL" id="CP138858">
    <property type="protein sequence ID" value="WPJ95260.1"/>
    <property type="molecule type" value="Genomic_DNA"/>
</dbReference>